<name>A0A7S4MXK1_9STRA</name>
<dbReference type="EMBL" id="HBKQ01031514">
    <property type="protein sequence ID" value="CAE2251231.1"/>
    <property type="molecule type" value="Transcribed_RNA"/>
</dbReference>
<dbReference type="PANTHER" id="PTHR10233:SF14">
    <property type="entry name" value="TRANSLATION INITIATION FACTOR EIF-2B SUBUNIT DELTA"/>
    <property type="match status" value="1"/>
</dbReference>
<evidence type="ECO:0000256" key="9">
    <source>
        <dbReference type="RuleBase" id="RU003814"/>
    </source>
</evidence>
<evidence type="ECO:0000256" key="8">
    <source>
        <dbReference type="ARBA" id="ARBA00046432"/>
    </source>
</evidence>
<comment type="subunit">
    <text evidence="8">Component of the translation initiation factor 2B (eIF2B) complex which is a heterodecamer of two sets of five different subunits: alpha, beta, gamma, delta and epsilon. Subunits alpha, beta and delta comprise a regulatory subcomplex and subunits epsilon and gamma comprise a catalytic subcomplex. Within the complex, the hexameric regulatory complex resides at the center, with the two heterodimeric catalytic subcomplexes bound on opposite sides.</text>
</comment>
<dbReference type="PANTHER" id="PTHR10233">
    <property type="entry name" value="TRANSLATION INITIATION FACTOR EIF-2B"/>
    <property type="match status" value="1"/>
</dbReference>
<evidence type="ECO:0000256" key="2">
    <source>
        <dbReference type="ARBA" id="ARBA00007251"/>
    </source>
</evidence>
<keyword evidence="3" id="KW-0963">Cytoplasm</keyword>
<feature type="region of interest" description="Disordered" evidence="10">
    <location>
        <begin position="1"/>
        <end position="130"/>
    </location>
</feature>
<evidence type="ECO:0000256" key="5">
    <source>
        <dbReference type="ARBA" id="ARBA00022917"/>
    </source>
</evidence>
<dbReference type="InterPro" id="IPR000649">
    <property type="entry name" value="IF-2B-related"/>
</dbReference>
<dbReference type="InterPro" id="IPR037171">
    <property type="entry name" value="NagB/RpiA_transferase-like"/>
</dbReference>
<comment type="subcellular location">
    <subcellularLocation>
        <location evidence="1">Cytoplasm</location>
        <location evidence="1">Cytosol</location>
    </subcellularLocation>
</comment>
<evidence type="ECO:0000256" key="3">
    <source>
        <dbReference type="ARBA" id="ARBA00022490"/>
    </source>
</evidence>
<feature type="compositionally biased region" description="Basic and acidic residues" evidence="10">
    <location>
        <begin position="52"/>
        <end position="61"/>
    </location>
</feature>
<evidence type="ECO:0000256" key="1">
    <source>
        <dbReference type="ARBA" id="ARBA00004514"/>
    </source>
</evidence>
<protein>
    <recommendedName>
        <fullName evidence="6">Translation initiation factor eIF2B subunit delta</fullName>
    </recommendedName>
    <alternativeName>
        <fullName evidence="7">eIF2B GDP-GTP exchange factor subunit delta</fullName>
    </alternativeName>
</protein>
<feature type="compositionally biased region" description="Basic and acidic residues" evidence="10">
    <location>
        <begin position="100"/>
        <end position="122"/>
    </location>
</feature>
<dbReference type="Pfam" id="PF01008">
    <property type="entry name" value="IF-2B"/>
    <property type="match status" value="1"/>
</dbReference>
<accession>A0A7S4MXK1</accession>
<keyword evidence="4" id="KW-0396">Initiation factor</keyword>
<evidence type="ECO:0000313" key="11">
    <source>
        <dbReference type="EMBL" id="CAE2251231.1"/>
    </source>
</evidence>
<gene>
    <name evidence="11" type="ORF">OAUR00152_LOCUS21442</name>
</gene>
<dbReference type="Gene3D" id="3.40.50.10470">
    <property type="entry name" value="Translation initiation factor eif-2b, domain 2"/>
    <property type="match status" value="1"/>
</dbReference>
<evidence type="ECO:0000256" key="7">
    <source>
        <dbReference type="ARBA" id="ARBA00044356"/>
    </source>
</evidence>
<evidence type="ECO:0000256" key="4">
    <source>
        <dbReference type="ARBA" id="ARBA00022540"/>
    </source>
</evidence>
<keyword evidence="5" id="KW-0648">Protein biosynthesis</keyword>
<organism evidence="11">
    <name type="scientific">Odontella aurita</name>
    <dbReference type="NCBI Taxonomy" id="265563"/>
    <lineage>
        <taxon>Eukaryota</taxon>
        <taxon>Sar</taxon>
        <taxon>Stramenopiles</taxon>
        <taxon>Ochrophyta</taxon>
        <taxon>Bacillariophyta</taxon>
        <taxon>Mediophyceae</taxon>
        <taxon>Biddulphiophycidae</taxon>
        <taxon>Eupodiscales</taxon>
        <taxon>Odontellaceae</taxon>
        <taxon>Odontella</taxon>
    </lineage>
</organism>
<dbReference type="AlphaFoldDB" id="A0A7S4MXK1"/>
<feature type="compositionally biased region" description="Low complexity" evidence="10">
    <location>
        <begin position="1"/>
        <end position="24"/>
    </location>
</feature>
<evidence type="ECO:0000256" key="6">
    <source>
        <dbReference type="ARBA" id="ARBA00044147"/>
    </source>
</evidence>
<sequence length="488" mass="51963">MTDTAPTPSSSSSAGTPLAGTPTPKSKKEKKQKPVNPNVVIPPKKPKKTKAERRAEQEAQRAAKQGSGGGGKGGAGGSKSGGGGGEVASGQQSQKAKGKKAADVGEKHDAGGSSGRSDDKTHSLFSHLPPFRDPKLFEKDFSGVSLSSSDQSLHPVVLSLGLGYASGTVRGGNARARAMLRAFQTVIQEYSTPDGKDLRQDLDHHVLKPAFQHWTSKCRPHSASMGNAFTFLKLAVAALDRDMEEAEAKEVLCESIDAYVQERIDFADKAISRHASPKIADGDVILTYASAEVVEMLLKDAHGRDGKNFRVIVADSRPLLEGRQLVKRLAASGIECTYVMLNSLSYVMMREVTKVFLGASALMSDGSVLSRVGTACVALSARSANVPVLFCCETYKISSRVQLESITGNELGDPDDVVSTGSTVETEASSVLEDWRSVPDLRVLNLLYDLTPSEFVSGIVTEMGILPPTSVAVLLREMNPQDNDSAFK</sequence>
<dbReference type="GO" id="GO:0003743">
    <property type="term" value="F:translation initiation factor activity"/>
    <property type="evidence" value="ECO:0007669"/>
    <property type="project" value="UniProtKB-KW"/>
</dbReference>
<evidence type="ECO:0000256" key="10">
    <source>
        <dbReference type="SAM" id="MobiDB-lite"/>
    </source>
</evidence>
<dbReference type="InterPro" id="IPR042529">
    <property type="entry name" value="IF_2B-like_C"/>
</dbReference>
<proteinExistence type="inferred from homology"/>
<reference evidence="11" key="1">
    <citation type="submission" date="2021-01" db="EMBL/GenBank/DDBJ databases">
        <authorList>
            <person name="Corre E."/>
            <person name="Pelletier E."/>
            <person name="Niang G."/>
            <person name="Scheremetjew M."/>
            <person name="Finn R."/>
            <person name="Kale V."/>
            <person name="Holt S."/>
            <person name="Cochrane G."/>
            <person name="Meng A."/>
            <person name="Brown T."/>
            <person name="Cohen L."/>
        </authorList>
    </citation>
    <scope>NUCLEOTIDE SEQUENCE</scope>
    <source>
        <strain evidence="11">Isolate 1302-5</strain>
    </source>
</reference>
<dbReference type="GO" id="GO:0005829">
    <property type="term" value="C:cytosol"/>
    <property type="evidence" value="ECO:0007669"/>
    <property type="project" value="UniProtKB-SubCell"/>
</dbReference>
<feature type="compositionally biased region" description="Gly residues" evidence="10">
    <location>
        <begin position="66"/>
        <end position="87"/>
    </location>
</feature>
<comment type="similarity">
    <text evidence="2 9">Belongs to the eIF-2B alpha/beta/delta subunits family.</text>
</comment>
<dbReference type="SUPFAM" id="SSF100950">
    <property type="entry name" value="NagB/RpiA/CoA transferase-like"/>
    <property type="match status" value="1"/>
</dbReference>